<proteinExistence type="predicted"/>
<protein>
    <submittedName>
        <fullName evidence="1">Uncharacterized protein</fullName>
    </submittedName>
</protein>
<evidence type="ECO:0000313" key="1">
    <source>
        <dbReference type="EMBL" id="DAF56172.1"/>
    </source>
</evidence>
<dbReference type="EMBL" id="BK032709">
    <property type="protein sequence ID" value="DAF56172.1"/>
    <property type="molecule type" value="Genomic_DNA"/>
</dbReference>
<accession>A0A8S5SYI0</accession>
<organism evidence="1">
    <name type="scientific">Siphoviridae sp. ctL4w2</name>
    <dbReference type="NCBI Taxonomy" id="2827844"/>
    <lineage>
        <taxon>Viruses</taxon>
        <taxon>Duplodnaviria</taxon>
        <taxon>Heunggongvirae</taxon>
        <taxon>Uroviricota</taxon>
        <taxon>Caudoviricetes</taxon>
    </lineage>
</organism>
<name>A0A8S5SYI0_9CAUD</name>
<sequence length="32" mass="4277">MRPYHRLQLLYHTRNFLYEIFYHRWKLLVKKI</sequence>
<reference evidence="1" key="1">
    <citation type="journal article" date="2021" name="Proc. Natl. Acad. Sci. U.S.A.">
        <title>A Catalog of Tens of Thousands of Viruses from Human Metagenomes Reveals Hidden Associations with Chronic Diseases.</title>
        <authorList>
            <person name="Tisza M.J."/>
            <person name="Buck C.B."/>
        </authorList>
    </citation>
    <scope>NUCLEOTIDE SEQUENCE</scope>
    <source>
        <strain evidence="1">CtL4w2</strain>
    </source>
</reference>